<reference evidence="1" key="1">
    <citation type="journal article" date="2011" name="PLoS Biol.">
        <title>Gene gain and loss during evolution of obligate parasitism in the white rust pathogen of Arabidopsis thaliana.</title>
        <authorList>
            <person name="Kemen E."/>
            <person name="Gardiner A."/>
            <person name="Schultz-Larsen T."/>
            <person name="Kemen A.C."/>
            <person name="Balmuth A.L."/>
            <person name="Robert-Seilaniantz A."/>
            <person name="Bailey K."/>
            <person name="Holub E."/>
            <person name="Studholme D.J."/>
            <person name="Maclean D."/>
            <person name="Jones J.D."/>
        </authorList>
    </citation>
    <scope>NUCLEOTIDE SEQUENCE</scope>
</reference>
<accession>F0WGF7</accession>
<dbReference type="HOGENOM" id="CLU_2390574_0_0_1"/>
<name>F0WGF7_9STRA</name>
<sequence>MKLLLLRYLHQLGPLCAREYIKLEVVVTPNPGQSFISFVLETDPVAEKSYLVIESTEFDLKKSTKEKIEFDTNFHKQDHFFGTWVPTKDYEVIE</sequence>
<proteinExistence type="predicted"/>
<dbReference type="AlphaFoldDB" id="F0WGF7"/>
<dbReference type="EMBL" id="FR824136">
    <property type="protein sequence ID" value="CCA20318.1"/>
    <property type="molecule type" value="Genomic_DNA"/>
</dbReference>
<protein>
    <submittedName>
        <fullName evidence="1">AlNc14C91G5689 protein</fullName>
    </submittedName>
</protein>
<gene>
    <name evidence="1" type="primary">AlNc14C91G5689</name>
    <name evidence="1" type="ORF">ALNC14_064610</name>
</gene>
<evidence type="ECO:0000313" key="1">
    <source>
        <dbReference type="EMBL" id="CCA20318.1"/>
    </source>
</evidence>
<organism evidence="1">
    <name type="scientific">Albugo laibachii Nc14</name>
    <dbReference type="NCBI Taxonomy" id="890382"/>
    <lineage>
        <taxon>Eukaryota</taxon>
        <taxon>Sar</taxon>
        <taxon>Stramenopiles</taxon>
        <taxon>Oomycota</taxon>
        <taxon>Peronosporomycetes</taxon>
        <taxon>Albuginales</taxon>
        <taxon>Albuginaceae</taxon>
        <taxon>Albugo</taxon>
    </lineage>
</organism>
<reference evidence="1" key="2">
    <citation type="submission" date="2011-02" db="EMBL/GenBank/DDBJ databases">
        <authorList>
            <person name="MacLean D."/>
        </authorList>
    </citation>
    <scope>NUCLEOTIDE SEQUENCE</scope>
</reference>